<dbReference type="PROSITE" id="PS51198">
    <property type="entry name" value="UVRD_HELICASE_ATP_BIND"/>
    <property type="match status" value="1"/>
</dbReference>
<keyword evidence="13" id="KW-1185">Reference proteome</keyword>
<evidence type="ECO:0000256" key="9">
    <source>
        <dbReference type="ARBA" id="ARBA00048988"/>
    </source>
</evidence>
<name>A0ABS5UZ44_9GAMM</name>
<dbReference type="GO" id="GO:0004386">
    <property type="term" value="F:helicase activity"/>
    <property type="evidence" value="ECO:0007669"/>
    <property type="project" value="UniProtKB-KW"/>
</dbReference>
<dbReference type="InterPro" id="IPR000212">
    <property type="entry name" value="DNA_helicase_UvrD/REP"/>
</dbReference>
<dbReference type="Gene3D" id="3.40.50.300">
    <property type="entry name" value="P-loop containing nucleotide triphosphate hydrolases"/>
    <property type="match status" value="2"/>
</dbReference>
<dbReference type="InterPro" id="IPR027417">
    <property type="entry name" value="P-loop_NTPase"/>
</dbReference>
<evidence type="ECO:0000256" key="1">
    <source>
        <dbReference type="ARBA" id="ARBA00022741"/>
    </source>
</evidence>
<evidence type="ECO:0000256" key="2">
    <source>
        <dbReference type="ARBA" id="ARBA00022801"/>
    </source>
</evidence>
<dbReference type="PANTHER" id="PTHR11070">
    <property type="entry name" value="UVRD / RECB / PCRA DNA HELICASE FAMILY MEMBER"/>
    <property type="match status" value="1"/>
</dbReference>
<feature type="domain" description="UvrD-like helicase ATP-binding" evidence="11">
    <location>
        <begin position="3"/>
        <end position="247"/>
    </location>
</feature>
<organism evidence="12 13">
    <name type="scientific">Shewanella jiangmenensis</name>
    <dbReference type="NCBI Taxonomy" id="2837387"/>
    <lineage>
        <taxon>Bacteria</taxon>
        <taxon>Pseudomonadati</taxon>
        <taxon>Pseudomonadota</taxon>
        <taxon>Gammaproteobacteria</taxon>
        <taxon>Alteromonadales</taxon>
        <taxon>Shewanellaceae</taxon>
        <taxon>Shewanella</taxon>
    </lineage>
</organism>
<dbReference type="Proteomes" id="UP001195903">
    <property type="component" value="Unassembled WGS sequence"/>
</dbReference>
<reference evidence="12 13" key="1">
    <citation type="submission" date="2021-05" db="EMBL/GenBank/DDBJ databases">
        <title>Shewanella sp. JM162201.</title>
        <authorList>
            <person name="Xu S."/>
            <person name="Li A."/>
        </authorList>
    </citation>
    <scope>NUCLEOTIDE SEQUENCE [LARGE SCALE GENOMIC DNA]</scope>
    <source>
        <strain evidence="12 13">JM162201</strain>
    </source>
</reference>
<keyword evidence="2 10" id="KW-0378">Hydrolase</keyword>
<evidence type="ECO:0000256" key="7">
    <source>
        <dbReference type="ARBA" id="ARBA00034808"/>
    </source>
</evidence>
<dbReference type="InterPro" id="IPR014016">
    <property type="entry name" value="UvrD-like_ATP-bd"/>
</dbReference>
<evidence type="ECO:0000256" key="8">
    <source>
        <dbReference type="ARBA" id="ARBA00034923"/>
    </source>
</evidence>
<evidence type="ECO:0000256" key="4">
    <source>
        <dbReference type="ARBA" id="ARBA00022840"/>
    </source>
</evidence>
<dbReference type="EMBL" id="JAHEPS010000001">
    <property type="protein sequence ID" value="MBT1443433.1"/>
    <property type="molecule type" value="Genomic_DNA"/>
</dbReference>
<comment type="catalytic activity">
    <reaction evidence="9">
        <text>ATP + H2O = ADP + phosphate + H(+)</text>
        <dbReference type="Rhea" id="RHEA:13065"/>
        <dbReference type="ChEBI" id="CHEBI:15377"/>
        <dbReference type="ChEBI" id="CHEBI:15378"/>
        <dbReference type="ChEBI" id="CHEBI:30616"/>
        <dbReference type="ChEBI" id="CHEBI:43474"/>
        <dbReference type="ChEBI" id="CHEBI:456216"/>
        <dbReference type="EC" id="5.6.2.4"/>
    </reaction>
</comment>
<protein>
    <recommendedName>
        <fullName evidence="7">DNA 3'-5' helicase</fullName>
        <ecNumber evidence="7">5.6.2.4</ecNumber>
    </recommendedName>
    <alternativeName>
        <fullName evidence="8">DNA 3'-5' helicase II</fullName>
    </alternativeName>
</protein>
<dbReference type="EC" id="5.6.2.4" evidence="7"/>
<evidence type="ECO:0000256" key="5">
    <source>
        <dbReference type="ARBA" id="ARBA00023235"/>
    </source>
</evidence>
<keyword evidence="4 10" id="KW-0067">ATP-binding</keyword>
<evidence type="ECO:0000256" key="3">
    <source>
        <dbReference type="ARBA" id="ARBA00022806"/>
    </source>
</evidence>
<dbReference type="Pfam" id="PF13361">
    <property type="entry name" value="UvrD_C"/>
    <property type="match status" value="1"/>
</dbReference>
<dbReference type="InterPro" id="IPR014017">
    <property type="entry name" value="DNA_helicase_UvrD-like_C"/>
</dbReference>
<keyword evidence="3 10" id="KW-0347">Helicase</keyword>
<proteinExistence type="predicted"/>
<gene>
    <name evidence="12" type="ORF">KJI95_02700</name>
</gene>
<comment type="caution">
    <text evidence="12">The sequence shown here is derived from an EMBL/GenBank/DDBJ whole genome shotgun (WGS) entry which is preliminary data.</text>
</comment>
<dbReference type="PANTHER" id="PTHR11070:SF2">
    <property type="entry name" value="ATP-DEPENDENT DNA HELICASE SRS2"/>
    <property type="match status" value="1"/>
</dbReference>
<dbReference type="SUPFAM" id="SSF52540">
    <property type="entry name" value="P-loop containing nucleoside triphosphate hydrolases"/>
    <property type="match status" value="1"/>
</dbReference>
<feature type="binding site" evidence="10">
    <location>
        <begin position="24"/>
        <end position="31"/>
    </location>
    <ligand>
        <name>ATP</name>
        <dbReference type="ChEBI" id="CHEBI:30616"/>
    </ligand>
</feature>
<keyword evidence="1 10" id="KW-0547">Nucleotide-binding</keyword>
<accession>A0ABS5UZ44</accession>
<evidence type="ECO:0000256" key="10">
    <source>
        <dbReference type="PROSITE-ProRule" id="PRU00560"/>
    </source>
</evidence>
<evidence type="ECO:0000313" key="12">
    <source>
        <dbReference type="EMBL" id="MBT1443433.1"/>
    </source>
</evidence>
<dbReference type="CDD" id="cd17932">
    <property type="entry name" value="DEXQc_UvrD"/>
    <property type="match status" value="1"/>
</dbReference>
<keyword evidence="5" id="KW-0413">Isomerase</keyword>
<comment type="catalytic activity">
    <reaction evidence="6">
        <text>Couples ATP hydrolysis with the unwinding of duplex DNA by translocating in the 3'-5' direction.</text>
        <dbReference type="EC" id="5.6.2.4"/>
    </reaction>
</comment>
<evidence type="ECO:0000259" key="11">
    <source>
        <dbReference type="PROSITE" id="PS51198"/>
    </source>
</evidence>
<evidence type="ECO:0000256" key="6">
    <source>
        <dbReference type="ARBA" id="ARBA00034617"/>
    </source>
</evidence>
<evidence type="ECO:0000313" key="13">
    <source>
        <dbReference type="Proteomes" id="UP001195903"/>
    </source>
</evidence>
<sequence length="540" mass="61945">MKTFTPTTQQQAAIDYDGSMVITACPGSGKTTVMKEKIRKITRELPQHKGVIAITFTKKASQELKMRCKHNAHDTKQSFFGTIDSFCLKELILPFISRVWGGNPTECKVVKRLQNPYLLFIKEEYRSPTVENIFNDDGFKRLYDSGLLWMNSFAAMALYILRRSAAAERYIKAKYSHVFIDEYQDSSVSQHQLFEKLHMLGLTATAVGDISQSIYEFRGGNPELLNGLVNDSDNFKHFEININHRSHDSIVNYASRLLEPSFQLIQCAHKNIFRREIVGNLKDAAKEISNWISNWIENGEWEITKASDIAILAKSEKSLRLLTSGLEVNYRIYSDNPLDEVGTDCSELYSHLLAFKYGAIATTQELIEIKFEHVLSRDSNIASIRKAIRVIREIEDVEQIITKFQELALMLNINETAASDIAVRTILQQYELIKQFMPLDESEVQVMTLHKSKGLEFKVVFHFDLEEWSFPFQRVENNDWNNPIYPSLAQDTNLHYVGITRAENCCVLIRVTLRQNSLGNFTQSAPSYFLRLPQLEGLYG</sequence>
<dbReference type="Pfam" id="PF13245">
    <property type="entry name" value="AAA_19"/>
    <property type="match status" value="1"/>
</dbReference>
<dbReference type="RefSeq" id="WP_214505619.1">
    <property type="nucleotide sequence ID" value="NZ_JAHEPS010000001.1"/>
</dbReference>